<evidence type="ECO:0000313" key="4">
    <source>
        <dbReference type="Proteomes" id="UP001059597"/>
    </source>
</evidence>
<accession>A0ABM7ZMM0</accession>
<feature type="chain" id="PRO_5047512773" description="GmrSD restriction endonucleases C-terminal domain-containing protein" evidence="1">
    <location>
        <begin position="37"/>
        <end position="218"/>
    </location>
</feature>
<organism evidence="3 4">
    <name type="scientific">Streptomyces nigrescens</name>
    <dbReference type="NCBI Taxonomy" id="1920"/>
    <lineage>
        <taxon>Bacteria</taxon>
        <taxon>Bacillati</taxon>
        <taxon>Actinomycetota</taxon>
        <taxon>Actinomycetes</taxon>
        <taxon>Kitasatosporales</taxon>
        <taxon>Streptomycetaceae</taxon>
        <taxon>Streptomyces</taxon>
    </lineage>
</organism>
<keyword evidence="4" id="KW-1185">Reference proteome</keyword>
<gene>
    <name evidence="3" type="ORF">HEK616_11400</name>
</gene>
<reference evidence="3" key="1">
    <citation type="submission" date="2022-06" db="EMBL/GenBank/DDBJ databases">
        <title>Complete genome sequence of Streptomyces nigrescens HEK616.</title>
        <authorList>
            <person name="Asamizu S."/>
            <person name="Onaka H."/>
        </authorList>
    </citation>
    <scope>NUCLEOTIDE SEQUENCE</scope>
    <source>
        <strain evidence="3">HEK616</strain>
    </source>
</reference>
<dbReference type="PANTHER" id="PTHR24094">
    <property type="entry name" value="SECRETED PROTEIN"/>
    <property type="match status" value="1"/>
</dbReference>
<protein>
    <recommendedName>
        <fullName evidence="2">GmrSD restriction endonucleases C-terminal domain-containing protein</fullName>
    </recommendedName>
</protein>
<name>A0ABM7ZMM0_STRNI</name>
<evidence type="ECO:0000259" key="2">
    <source>
        <dbReference type="Pfam" id="PF07510"/>
    </source>
</evidence>
<keyword evidence="1" id="KW-0732">Signal</keyword>
<dbReference type="EMBL" id="AP026073">
    <property type="protein sequence ID" value="BDM67653.1"/>
    <property type="molecule type" value="Genomic_DNA"/>
</dbReference>
<dbReference type="Proteomes" id="UP001059597">
    <property type="component" value="Chromosome"/>
</dbReference>
<feature type="signal peptide" evidence="1">
    <location>
        <begin position="1"/>
        <end position="36"/>
    </location>
</feature>
<proteinExistence type="predicted"/>
<dbReference type="Pfam" id="PF07510">
    <property type="entry name" value="GmrSD_C"/>
    <property type="match status" value="1"/>
</dbReference>
<evidence type="ECO:0000256" key="1">
    <source>
        <dbReference type="SAM" id="SignalP"/>
    </source>
</evidence>
<evidence type="ECO:0000313" key="3">
    <source>
        <dbReference type="EMBL" id="BDM67653.1"/>
    </source>
</evidence>
<sequence>MAKTVSKVYARRVSIAAGSAAALFGTLVLSGQSAQAAPPGPPSAATARTYLAQIKQQPEGPQDGYSRAKFPHWIDQGKSCNTREVVLKRDGKNVQQDGSCAAVSGTWVSPYDGATWTKASDLDIDHVVPLSEAWKSGAAKWTTARRQALANDLTHSQLIAVTDNVNQEKGDKDPAKWLPPKASYRCQYARMWVWVKHEYGMTADSAEKAALKKILDGC</sequence>
<feature type="domain" description="GmrSD restriction endonucleases C-terminal" evidence="2">
    <location>
        <begin position="118"/>
        <end position="213"/>
    </location>
</feature>
<dbReference type="InterPro" id="IPR011089">
    <property type="entry name" value="GmrSD_C"/>
</dbReference>
<dbReference type="PANTHER" id="PTHR24094:SF15">
    <property type="entry name" value="AMP-DEPENDENT SYNTHETASE_LIGASE DOMAIN-CONTAINING PROTEIN-RELATED"/>
    <property type="match status" value="1"/>
</dbReference>